<comment type="caution">
    <text evidence="2">The sequence shown here is derived from an EMBL/GenBank/DDBJ whole genome shotgun (WGS) entry which is preliminary data.</text>
</comment>
<gene>
    <name evidence="2" type="ORF">AB840_08790</name>
</gene>
<dbReference type="InParanoid" id="A0A0J6WWU7"/>
<dbReference type="Proteomes" id="UP000036503">
    <property type="component" value="Unassembled WGS sequence"/>
</dbReference>
<dbReference type="PATRIC" id="fig|1122219.3.peg.1460"/>
<dbReference type="OrthoDB" id="1634325at2"/>
<feature type="chain" id="PRO_5011717647" description="Conjugal transfer protein" evidence="1">
    <location>
        <begin position="26"/>
        <end position="246"/>
    </location>
</feature>
<dbReference type="RefSeq" id="WP_048514465.1">
    <property type="nucleotide sequence ID" value="NZ_FUXD01000028.1"/>
</dbReference>
<reference evidence="2 3" key="1">
    <citation type="submission" date="2015-06" db="EMBL/GenBank/DDBJ databases">
        <title>Draft genome sequence of beer spoilage bacterium Megasphaera cerevisiae type strain 20462.</title>
        <authorList>
            <person name="Kutumbaka K."/>
            <person name="Pasmowitz J."/>
            <person name="Mategko J."/>
            <person name="Reyes D."/>
            <person name="Friedrich A."/>
            <person name="Han S."/>
            <person name="Martens-Habbena W."/>
            <person name="Neal-McKinney J."/>
            <person name="Janagama H.K."/>
            <person name="Nadala C."/>
            <person name="Samadpour M."/>
        </authorList>
    </citation>
    <scope>NUCLEOTIDE SEQUENCE [LARGE SCALE GENOMIC DNA]</scope>
    <source>
        <strain evidence="2 3">DSM 20462</strain>
    </source>
</reference>
<keyword evidence="3" id="KW-1185">Reference proteome</keyword>
<feature type="signal peptide" evidence="1">
    <location>
        <begin position="1"/>
        <end position="25"/>
    </location>
</feature>
<keyword evidence="1" id="KW-0732">Signal</keyword>
<dbReference type="STRING" id="39029.BSR42_10240"/>
<dbReference type="AlphaFoldDB" id="A0A0J6WWU7"/>
<name>A0A0J6WWU7_9FIRM</name>
<sequence>MKIRKTAIVVSVIAMFSGSSMIAQAWWGDLLYPGAEVFDTKRFADSVKETERAIGTVQNTLENLNNRILMITGLNSDLQSVFKAVQGIGNMPTGKSSAELDAVFREVKEKADNDESYEMFLYTSLENVNQDVANTAQKVFQNQQLRNTAQNEILNVKTDGLLGEQQKKNAIAVFEVLESIYQAEVKGSEFMKQVTMQEAEYTANRIEREKARDGEFYGYDPYHPNEYDVQKRVVQTKSLGFMKYGE</sequence>
<dbReference type="EMBL" id="LEKT01000026">
    <property type="protein sequence ID" value="KMO86312.1"/>
    <property type="molecule type" value="Genomic_DNA"/>
</dbReference>
<evidence type="ECO:0000256" key="1">
    <source>
        <dbReference type="SAM" id="SignalP"/>
    </source>
</evidence>
<proteinExistence type="predicted"/>
<evidence type="ECO:0000313" key="2">
    <source>
        <dbReference type="EMBL" id="KMO86312.1"/>
    </source>
</evidence>
<evidence type="ECO:0000313" key="3">
    <source>
        <dbReference type="Proteomes" id="UP000036503"/>
    </source>
</evidence>
<accession>A0A0J6WWU7</accession>
<protein>
    <recommendedName>
        <fullName evidence="4">Conjugal transfer protein</fullName>
    </recommendedName>
</protein>
<organism evidence="2 3">
    <name type="scientific">Megasphaera cerevisiae DSM 20462</name>
    <dbReference type="NCBI Taxonomy" id="1122219"/>
    <lineage>
        <taxon>Bacteria</taxon>
        <taxon>Bacillati</taxon>
        <taxon>Bacillota</taxon>
        <taxon>Negativicutes</taxon>
        <taxon>Veillonellales</taxon>
        <taxon>Veillonellaceae</taxon>
        <taxon>Megasphaera</taxon>
    </lineage>
</organism>
<evidence type="ECO:0008006" key="4">
    <source>
        <dbReference type="Google" id="ProtNLM"/>
    </source>
</evidence>